<dbReference type="SUPFAM" id="SSF82697">
    <property type="entry name" value="PurS-like"/>
    <property type="match status" value="1"/>
</dbReference>
<feature type="active site" evidence="12">
    <location>
        <position position="1194"/>
    </location>
</feature>
<keyword evidence="8 12" id="KW-0658">Purine biosynthesis</keyword>
<comment type="catalytic activity">
    <reaction evidence="12">
        <text>N(2)-formyl-N(1)-(5-phospho-beta-D-ribosyl)glycinamide + L-glutamine + ATP + H2O = 2-formamido-N(1)-(5-O-phospho-beta-D-ribosyl)acetamidine + L-glutamate + ADP + phosphate + H(+)</text>
        <dbReference type="Rhea" id="RHEA:17129"/>
        <dbReference type="ChEBI" id="CHEBI:15377"/>
        <dbReference type="ChEBI" id="CHEBI:15378"/>
        <dbReference type="ChEBI" id="CHEBI:29985"/>
        <dbReference type="ChEBI" id="CHEBI:30616"/>
        <dbReference type="ChEBI" id="CHEBI:43474"/>
        <dbReference type="ChEBI" id="CHEBI:58359"/>
        <dbReference type="ChEBI" id="CHEBI:147286"/>
        <dbReference type="ChEBI" id="CHEBI:147287"/>
        <dbReference type="ChEBI" id="CHEBI:456216"/>
        <dbReference type="EC" id="6.3.5.3"/>
    </reaction>
</comment>
<sequence length="1235" mass="137077">MILFFRTPSQSVIATECSQELNSEDIKKLCWLYGDAATESEENLKGWFVGPRREMITPWSTNAVEITQNMGLSGIRRIEEYFPVKDENADHDPMLQRMYHGLDQNIFTINIKPQPIVYIDNLEEYNEKEGLALSKEEMDYLKKVEKDLGRRLTDSEVFGFAQINSEHCRHKIFGGTFIIDGKEMESSLFQMIKKTTKENPNKIISAYKDNVAFAEGPVVEQFAPKDHSTSDYFIIKDIKTVISLKAETHNFPTTVEPFNGASTGTGGEIRDRMGGGKGSWPIAGTAVYMTSYPRTEEDREWENILPVRKWLYQTPEQILIKASNGASDFGNKFGQPLICGSVLTFEHQENGEKYAYDKVIMLAGGVGYGTKRDCLKGTPEAGDEIVVLGGDNYRIGLGGGSVSSVDTGRYSSGIELNAVQRANAEMQKRAYNVVRALCEEDQNPIVSIHDHGSAGHVNCLSELVEDCGGLIHMDKLPIGDETLSAKEIIANESQERMGLLIEEKSIEHVQKIAERERAPMYVVGETTGDHRFAFEQADGVRPFDLAVDQMFGSSPKTYMVDKTVERHYENVTYEASKLDEYLNRVLQLEAVACKDWLTNKVDRSVTGKIARQQCQGELQLPLSDCGVVALDYRGEKGIATALGHAPQAALANPAAGSVLAVSEALTNIVWAPLADGMNSLSLSANWMWPCRSQEGEDARLYTAVKALSDFCCALQINVPTGKDSLSMTQKYPDGEKIISPGTVIVSAGGEVSDIRKVVSPVMVNNPKTTFYHIDFSFDQLRLGGSAFAQSLNKVGDDVPTVQSPEYFRDAFMAVQKLVNEGLILAGHDISAGGLITTLLEMCFANMDGGMEINLNKFKCDDIVKILFAENPGIVIQVADKHKHEVKKILEEAGVGYIKLGVPSEERHILVSHEDATYQFGIDYLRDVWYSSSYLLDRKQSMNGCAKKRFENYKKQPLEFAFDPSFTGKLSQFGLNPDRRTPSGIKAAIIREKGTNGEREMAYMLYLAGFDVKDVTMTDLVSGRETLEDINMIVFCGGFSNSDVLGSAKGWAGSFLFNPKAKAALDKFYARKDTLSLGVCNGCQLMMELGLITPEDEKKGKMLHNDSHKFESAFLGVTVPMNRSVMFGSLSGSKLGIWVAHGEGKFSLPYPEDHYNVVLKYSYDEYPGNPNGSDYSVAGIASQDGRHLAMMPHLERACFPWNNACYPAGRIHEDQITPWMEAFVNARKWVEAQIKK</sequence>
<evidence type="ECO:0000256" key="7">
    <source>
        <dbReference type="ARBA" id="ARBA00022741"/>
    </source>
</evidence>
<dbReference type="InterPro" id="IPR010918">
    <property type="entry name" value="PurM-like_C_dom"/>
</dbReference>
<dbReference type="InterPro" id="IPR040707">
    <property type="entry name" value="FGAR-AT_N"/>
</dbReference>
<dbReference type="HAMAP" id="MF_00419">
    <property type="entry name" value="PurL_1"/>
    <property type="match status" value="1"/>
</dbReference>
<evidence type="ECO:0000256" key="12">
    <source>
        <dbReference type="HAMAP-Rule" id="MF_00419"/>
    </source>
</evidence>
<keyword evidence="9 12" id="KW-0067">ATP-binding</keyword>
<accession>A0A948TMZ9</accession>
<feature type="binding site" evidence="12">
    <location>
        <position position="828"/>
    </location>
    <ligand>
        <name>Mg(2+)</name>
        <dbReference type="ChEBI" id="CHEBI:18420"/>
    </ligand>
</feature>
<dbReference type="Gene3D" id="3.90.650.10">
    <property type="entry name" value="PurM-like C-terminal domain"/>
    <property type="match status" value="2"/>
</dbReference>
<dbReference type="InterPro" id="IPR036604">
    <property type="entry name" value="PurS-like_sf"/>
</dbReference>
<name>A0A948TMZ9_9BACT</name>
<feature type="domain" description="Phosphoribosylformylglycinamidine synthase linker" evidence="14">
    <location>
        <begin position="122"/>
        <end position="171"/>
    </location>
</feature>
<comment type="pathway">
    <text evidence="2 12">Purine metabolism; IMP biosynthesis via de novo pathway; 5-amino-1-(5-phospho-D-ribosyl)imidazole from N(2)-formyl-N(1)-(5-phospho-D-ribosyl)glycinamide: step 1/2.</text>
</comment>
<evidence type="ECO:0000256" key="4">
    <source>
        <dbReference type="ARBA" id="ARBA00022490"/>
    </source>
</evidence>
<dbReference type="EMBL" id="JAHLFJ010000053">
    <property type="protein sequence ID" value="MBU3856060.1"/>
    <property type="molecule type" value="Genomic_DNA"/>
</dbReference>
<evidence type="ECO:0000259" key="13">
    <source>
        <dbReference type="Pfam" id="PF02769"/>
    </source>
</evidence>
<feature type="active site" description="Nucleophile" evidence="12">
    <location>
        <position position="1079"/>
    </location>
</feature>
<dbReference type="PROSITE" id="PS51273">
    <property type="entry name" value="GATASE_TYPE_1"/>
    <property type="match status" value="1"/>
</dbReference>
<dbReference type="SUPFAM" id="SSF55326">
    <property type="entry name" value="PurM N-terminal domain-like"/>
    <property type="match status" value="2"/>
</dbReference>
<keyword evidence="10 12" id="KW-0460">Magnesium</keyword>
<dbReference type="Gene3D" id="1.10.8.750">
    <property type="entry name" value="Phosphoribosylformylglycinamidine synthase, linker domain"/>
    <property type="match status" value="1"/>
</dbReference>
<evidence type="ECO:0000256" key="6">
    <source>
        <dbReference type="ARBA" id="ARBA00022723"/>
    </source>
</evidence>
<keyword evidence="4 12" id="KW-0963">Cytoplasm</keyword>
<feature type="domain" description="PurM-like C-terminal" evidence="13">
    <location>
        <begin position="380"/>
        <end position="533"/>
    </location>
</feature>
<dbReference type="GO" id="GO:0006189">
    <property type="term" value="P:'de novo' IMP biosynthetic process"/>
    <property type="evidence" value="ECO:0007669"/>
    <property type="project" value="UniProtKB-UniRule"/>
</dbReference>
<evidence type="ECO:0000256" key="9">
    <source>
        <dbReference type="ARBA" id="ARBA00022840"/>
    </source>
</evidence>
<dbReference type="SUPFAM" id="SSF52317">
    <property type="entry name" value="Class I glutamine amidotransferase-like"/>
    <property type="match status" value="1"/>
</dbReference>
<evidence type="ECO:0000259" key="14">
    <source>
        <dbReference type="Pfam" id="PF18072"/>
    </source>
</evidence>
<evidence type="ECO:0000256" key="5">
    <source>
        <dbReference type="ARBA" id="ARBA00022598"/>
    </source>
</evidence>
<dbReference type="CDD" id="cd02204">
    <property type="entry name" value="PurL_repeat2"/>
    <property type="match status" value="1"/>
</dbReference>
<dbReference type="AlphaFoldDB" id="A0A948TMZ9"/>
<evidence type="ECO:0000256" key="10">
    <source>
        <dbReference type="ARBA" id="ARBA00022842"/>
    </source>
</evidence>
<evidence type="ECO:0000256" key="3">
    <source>
        <dbReference type="ARBA" id="ARBA00008608"/>
    </source>
</evidence>
<dbReference type="NCBIfam" id="NF003672">
    <property type="entry name" value="PRK05297.1"/>
    <property type="match status" value="1"/>
</dbReference>
<protein>
    <recommendedName>
        <fullName evidence="12">Phosphoribosylformylglycinamidine synthase</fullName>
        <shortName evidence="12">FGAM synthase</shortName>
        <shortName evidence="12">FGAMS</shortName>
        <ecNumber evidence="12">6.3.5.3</ecNumber>
    </recommendedName>
    <alternativeName>
        <fullName evidence="12">Formylglycinamide ribonucleotide amidotransferase</fullName>
        <shortName evidence="12">FGAR amidotransferase</shortName>
        <shortName evidence="12">FGAR-AT</shortName>
    </alternativeName>
</protein>
<dbReference type="Gene3D" id="3.30.1330.10">
    <property type="entry name" value="PurM-like, N-terminal domain"/>
    <property type="match status" value="2"/>
</dbReference>
<dbReference type="SUPFAM" id="SSF109736">
    <property type="entry name" value="FGAM synthase PurL, linker domain"/>
    <property type="match status" value="1"/>
</dbReference>
<comment type="similarity">
    <text evidence="3 12">In the N-terminal section; belongs to the FGAMS family.</text>
</comment>
<dbReference type="FunFam" id="3.40.50.880:FF:000055">
    <property type="entry name" value="Phosphoribosylformylglycinamidine synthase"/>
    <property type="match status" value="1"/>
</dbReference>
<feature type="active site" evidence="12">
    <location>
        <position position="1192"/>
    </location>
</feature>
<comment type="caution">
    <text evidence="12">Lacks conserved residue(s) required for the propagation of feature annotation.</text>
</comment>
<evidence type="ECO:0000256" key="8">
    <source>
        <dbReference type="ARBA" id="ARBA00022755"/>
    </source>
</evidence>
<dbReference type="InterPro" id="IPR010073">
    <property type="entry name" value="PurL_large"/>
</dbReference>
<comment type="function">
    <text evidence="12">Phosphoribosylformylglycinamidine synthase involved in the purines biosynthetic pathway. Catalyzes the ATP-dependent conversion of formylglycinamide ribonucleotide (FGAR) and glutamine to yield formylglycinamidine ribonucleotide (FGAM) and glutamate.</text>
</comment>
<reference evidence="17" key="1">
    <citation type="journal article" date="2021" name="PeerJ">
        <title>Extensive microbial diversity within the chicken gut microbiome revealed by metagenomics and culture.</title>
        <authorList>
            <person name="Gilroy R."/>
            <person name="Ravi A."/>
            <person name="Getino M."/>
            <person name="Pursley I."/>
            <person name="Horton D.L."/>
            <person name="Alikhan N.F."/>
            <person name="Baker D."/>
            <person name="Gharbi K."/>
            <person name="Hall N."/>
            <person name="Watson M."/>
            <person name="Adriaenssens E.M."/>
            <person name="Foster-Nyarko E."/>
            <person name="Jarju S."/>
            <person name="Secka A."/>
            <person name="Antonio M."/>
            <person name="Oren A."/>
            <person name="Chaudhuri R.R."/>
            <person name="La Ragione R."/>
            <person name="Hildebrand F."/>
            <person name="Pallen M.J."/>
        </authorList>
    </citation>
    <scope>NUCLEOTIDE SEQUENCE</scope>
    <source>
        <strain evidence="17">8470</strain>
    </source>
</reference>
<dbReference type="NCBIfam" id="TIGR01735">
    <property type="entry name" value="FGAM_synt"/>
    <property type="match status" value="1"/>
</dbReference>
<dbReference type="FunFam" id="3.30.1330.10:FF:000016">
    <property type="entry name" value="Phosphoribosylformylglycinamidine synthase"/>
    <property type="match status" value="1"/>
</dbReference>
<feature type="binding site" evidence="12">
    <location>
        <position position="663"/>
    </location>
    <ligand>
        <name>Mg(2+)</name>
        <dbReference type="ChEBI" id="CHEBI:18420"/>
    </ligand>
</feature>
<feature type="binding site" evidence="12">
    <location>
        <position position="830"/>
    </location>
    <ligand>
        <name>ATP</name>
        <dbReference type="ChEBI" id="CHEBI:30616"/>
    </ligand>
</feature>
<dbReference type="Gene3D" id="3.40.50.880">
    <property type="match status" value="1"/>
</dbReference>
<dbReference type="GO" id="GO:0004642">
    <property type="term" value="F:phosphoribosylformylglycinamidine synthase activity"/>
    <property type="evidence" value="ECO:0007669"/>
    <property type="project" value="UniProtKB-UniRule"/>
</dbReference>
<dbReference type="Pfam" id="PF13507">
    <property type="entry name" value="GATase_5"/>
    <property type="match status" value="1"/>
</dbReference>
<keyword evidence="6 12" id="KW-0479">Metal-binding</keyword>
<dbReference type="InterPro" id="IPR041609">
    <property type="entry name" value="PurL_linker"/>
</dbReference>
<dbReference type="Pfam" id="PF18072">
    <property type="entry name" value="FGAR-AT_linker"/>
    <property type="match status" value="1"/>
</dbReference>
<comment type="caution">
    <text evidence="17">The sequence shown here is derived from an EMBL/GenBank/DDBJ whole genome shotgun (WGS) entry which is preliminary data.</text>
</comment>
<comment type="subunit">
    <text evidence="12">Monomer.</text>
</comment>
<feature type="domain" description="Phosphoribosylformylglycinamidine synthase N-terminal" evidence="15">
    <location>
        <begin position="15"/>
        <end position="80"/>
    </location>
</feature>
<feature type="binding site" evidence="12">
    <location>
        <position position="667"/>
    </location>
    <ligand>
        <name>Mg(2+)</name>
        <dbReference type="ChEBI" id="CHEBI:18420"/>
    </ligand>
</feature>
<organism evidence="17 18">
    <name type="scientific">Candidatus Phocaeicola excrementipullorum</name>
    <dbReference type="NCBI Taxonomy" id="2838731"/>
    <lineage>
        <taxon>Bacteria</taxon>
        <taxon>Pseudomonadati</taxon>
        <taxon>Bacteroidota</taxon>
        <taxon>Bacteroidia</taxon>
        <taxon>Bacteroidales</taxon>
        <taxon>Bacteroidaceae</taxon>
        <taxon>Phocaeicola</taxon>
    </lineage>
</organism>
<dbReference type="EC" id="6.3.5.3" evidence="12"/>
<dbReference type="Pfam" id="PF02769">
    <property type="entry name" value="AIRS_C"/>
    <property type="match status" value="2"/>
</dbReference>
<dbReference type="PANTHER" id="PTHR10099:SF1">
    <property type="entry name" value="PHOSPHORIBOSYLFORMYLGLYCINAMIDINE SYNTHASE"/>
    <property type="match status" value="1"/>
</dbReference>
<feature type="domain" description="FGAR-AT PurM N-terminal-like" evidence="16">
    <location>
        <begin position="594"/>
        <end position="747"/>
    </location>
</feature>
<reference evidence="17" key="2">
    <citation type="submission" date="2021-04" db="EMBL/GenBank/DDBJ databases">
        <authorList>
            <person name="Gilroy R."/>
        </authorList>
    </citation>
    <scope>NUCLEOTIDE SEQUENCE</scope>
    <source>
        <strain evidence="17">8470</strain>
    </source>
</reference>
<feature type="binding site" evidence="12">
    <location>
        <position position="624"/>
    </location>
    <ligand>
        <name>Mg(2+)</name>
        <dbReference type="ChEBI" id="CHEBI:18420"/>
    </ligand>
</feature>
<dbReference type="FunFam" id="3.90.650.10:FF:000018">
    <property type="entry name" value="Phosphoribosylformylglycinamidine synthase"/>
    <property type="match status" value="1"/>
</dbReference>
<evidence type="ECO:0000259" key="15">
    <source>
        <dbReference type="Pfam" id="PF18076"/>
    </source>
</evidence>
<dbReference type="GO" id="GO:0046872">
    <property type="term" value="F:metal ion binding"/>
    <property type="evidence" value="ECO:0007669"/>
    <property type="project" value="UniProtKB-KW"/>
</dbReference>
<evidence type="ECO:0000256" key="2">
    <source>
        <dbReference type="ARBA" id="ARBA00004920"/>
    </source>
</evidence>
<comment type="subcellular location">
    <subcellularLocation>
        <location evidence="1 12">Cytoplasm</location>
    </subcellularLocation>
</comment>
<dbReference type="PANTHER" id="PTHR10099">
    <property type="entry name" value="PHOSPHORIBOSYLFORMYLGLYCINAMIDINE SYNTHASE"/>
    <property type="match status" value="1"/>
</dbReference>
<dbReference type="Proteomes" id="UP000784286">
    <property type="component" value="Unassembled WGS sequence"/>
</dbReference>
<keyword evidence="7 12" id="KW-0547">Nucleotide-binding</keyword>
<evidence type="ECO:0000313" key="17">
    <source>
        <dbReference type="EMBL" id="MBU3856060.1"/>
    </source>
</evidence>
<evidence type="ECO:0000259" key="16">
    <source>
        <dbReference type="Pfam" id="PF22689"/>
    </source>
</evidence>
<dbReference type="GO" id="GO:0005737">
    <property type="term" value="C:cytoplasm"/>
    <property type="evidence" value="ECO:0007669"/>
    <property type="project" value="UniProtKB-SubCell"/>
</dbReference>
<proteinExistence type="inferred from homology"/>
<dbReference type="InterPro" id="IPR036676">
    <property type="entry name" value="PurM-like_C_sf"/>
</dbReference>
<dbReference type="InterPro" id="IPR036921">
    <property type="entry name" value="PurM-like_N_sf"/>
</dbReference>
<dbReference type="Pfam" id="PF18076">
    <property type="entry name" value="FGAR-AT_N"/>
    <property type="match status" value="1"/>
</dbReference>
<evidence type="ECO:0000256" key="11">
    <source>
        <dbReference type="ARBA" id="ARBA00022962"/>
    </source>
</evidence>
<evidence type="ECO:0000256" key="1">
    <source>
        <dbReference type="ARBA" id="ARBA00004496"/>
    </source>
</evidence>
<dbReference type="GO" id="GO:0005524">
    <property type="term" value="F:ATP binding"/>
    <property type="evidence" value="ECO:0007669"/>
    <property type="project" value="UniProtKB-UniRule"/>
</dbReference>
<dbReference type="Pfam" id="PF22689">
    <property type="entry name" value="FGAR-AT_PurM_N-like"/>
    <property type="match status" value="1"/>
</dbReference>
<dbReference type="InterPro" id="IPR029062">
    <property type="entry name" value="Class_I_gatase-like"/>
</dbReference>
<gene>
    <name evidence="12 17" type="primary">purL</name>
    <name evidence="17" type="synonym">purI</name>
    <name evidence="17" type="ORF">H9928_05810</name>
</gene>
<keyword evidence="11 12" id="KW-0315">Glutamine amidotransferase</keyword>
<dbReference type="SMART" id="SM01211">
    <property type="entry name" value="GATase_5"/>
    <property type="match status" value="1"/>
</dbReference>
<keyword evidence="5 12" id="KW-0436">Ligase</keyword>
<feature type="domain" description="PurM-like C-terminal" evidence="13">
    <location>
        <begin position="781"/>
        <end position="900"/>
    </location>
</feature>
<evidence type="ECO:0000313" key="18">
    <source>
        <dbReference type="Proteomes" id="UP000784286"/>
    </source>
</evidence>
<dbReference type="InterPro" id="IPR055181">
    <property type="entry name" value="FGAR-AT_PurM_N-like"/>
</dbReference>
<dbReference type="SUPFAM" id="SSF56042">
    <property type="entry name" value="PurM C-terminal domain-like"/>
    <property type="match status" value="2"/>
</dbReference>
<dbReference type="CDD" id="cd01740">
    <property type="entry name" value="GATase1_FGAR_AT"/>
    <property type="match status" value="1"/>
</dbReference>